<dbReference type="PANTHER" id="PTHR45947:SF3">
    <property type="entry name" value="SULFOQUINOVOSYL TRANSFERASE SQD2"/>
    <property type="match status" value="1"/>
</dbReference>
<evidence type="ECO:0000259" key="2">
    <source>
        <dbReference type="Pfam" id="PF13579"/>
    </source>
</evidence>
<dbReference type="InterPro" id="IPR050194">
    <property type="entry name" value="Glycosyltransferase_grp1"/>
</dbReference>
<gene>
    <name evidence="3" type="ORF">NGAL_HAMBI1145_37300</name>
</gene>
<dbReference type="GO" id="GO:0016757">
    <property type="term" value="F:glycosyltransferase activity"/>
    <property type="evidence" value="ECO:0007669"/>
    <property type="project" value="InterPro"/>
</dbReference>
<feature type="domain" description="Glycosyltransferase subfamily 4-like N-terminal" evidence="2">
    <location>
        <begin position="15"/>
        <end position="163"/>
    </location>
</feature>
<dbReference type="Proteomes" id="UP000046176">
    <property type="component" value="Unassembled WGS sequence"/>
</dbReference>
<sequence>MRILNIIASADPETGGPIEVLRLTGLQMERLGHAVEAVMLDKPSAPYVGEFPFPVHACGRWTRRYGYTPELARWIAANADRFDAAIIHGLWNHASVGGWSALRRAGLPYVVFAHGMMDPWFREHYPLKHVAKQAFWLVWQGKVLRDAAAVLFTCEEERRRARGVFRGYSYMERIVAFGTADPPAGVESQLAAFHRLLPELKDKRFLLFLSRFHAKKGCDLLIEAFAKIAASNPDLDLVMAGPDQSGLKSKLIAQATKAGIADRVHWPGMLAGDAKWGAFRAAEAFVLPSHQENFGIVVAEAMACATPVLLTHKVNIWRDVQMSGGGLVGPDTSEGIESLLRSWLSLSDDGKSAMRARARAGFERHFRIEAAARDLITILHSISPRGLHEAA</sequence>
<dbReference type="InterPro" id="IPR028098">
    <property type="entry name" value="Glyco_trans_4-like_N"/>
</dbReference>
<feature type="domain" description="Glycosyl transferase family 1" evidence="1">
    <location>
        <begin position="199"/>
        <end position="353"/>
    </location>
</feature>
<dbReference type="Gene3D" id="3.40.50.2000">
    <property type="entry name" value="Glycogen Phosphorylase B"/>
    <property type="match status" value="2"/>
</dbReference>
<reference evidence="3 4" key="1">
    <citation type="submission" date="2014-08" db="EMBL/GenBank/DDBJ databases">
        <authorList>
            <person name="Chen Y.-H."/>
        </authorList>
    </citation>
    <scope>NUCLEOTIDE SEQUENCE [LARGE SCALE GENOMIC DNA]</scope>
</reference>
<dbReference type="RefSeq" id="WP_046667766.1">
    <property type="nucleotide sequence ID" value="NZ_CCRH01000010.1"/>
</dbReference>
<accession>A0A0T7FQ90</accession>
<name>A0A0T7FQ90_NEOGA</name>
<keyword evidence="3" id="KW-0808">Transferase</keyword>
<dbReference type="InterPro" id="IPR001296">
    <property type="entry name" value="Glyco_trans_1"/>
</dbReference>
<dbReference type="AlphaFoldDB" id="A0A0T7FQ90"/>
<evidence type="ECO:0000313" key="4">
    <source>
        <dbReference type="Proteomes" id="UP000046176"/>
    </source>
</evidence>
<dbReference type="Pfam" id="PF00534">
    <property type="entry name" value="Glycos_transf_1"/>
    <property type="match status" value="1"/>
</dbReference>
<organism evidence="3 4">
    <name type="scientific">Neorhizobium galegae bv. officinalis</name>
    <dbReference type="NCBI Taxonomy" id="323656"/>
    <lineage>
        <taxon>Bacteria</taxon>
        <taxon>Pseudomonadati</taxon>
        <taxon>Pseudomonadota</taxon>
        <taxon>Alphaproteobacteria</taxon>
        <taxon>Hyphomicrobiales</taxon>
        <taxon>Rhizobiaceae</taxon>
        <taxon>Rhizobium/Agrobacterium group</taxon>
        <taxon>Neorhizobium</taxon>
    </lineage>
</organism>
<evidence type="ECO:0000313" key="3">
    <source>
        <dbReference type="EMBL" id="CDZ37181.1"/>
    </source>
</evidence>
<dbReference type="PANTHER" id="PTHR45947">
    <property type="entry name" value="SULFOQUINOVOSYL TRANSFERASE SQD2"/>
    <property type="match status" value="1"/>
</dbReference>
<protein>
    <submittedName>
        <fullName evidence="3">Similar to tr|Q3MDF0|Glycosyl transferase</fullName>
    </submittedName>
</protein>
<dbReference type="Pfam" id="PF13579">
    <property type="entry name" value="Glyco_trans_4_4"/>
    <property type="match status" value="1"/>
</dbReference>
<dbReference type="EMBL" id="CCRH01000010">
    <property type="protein sequence ID" value="CDZ37181.1"/>
    <property type="molecule type" value="Genomic_DNA"/>
</dbReference>
<proteinExistence type="predicted"/>
<dbReference type="OrthoDB" id="9790710at2"/>
<evidence type="ECO:0000259" key="1">
    <source>
        <dbReference type="Pfam" id="PF00534"/>
    </source>
</evidence>
<dbReference type="SUPFAM" id="SSF53756">
    <property type="entry name" value="UDP-Glycosyltransferase/glycogen phosphorylase"/>
    <property type="match status" value="1"/>
</dbReference>